<organism evidence="2 3">
    <name type="scientific">Thalassiosira oceanica</name>
    <name type="common">Marine diatom</name>
    <dbReference type="NCBI Taxonomy" id="159749"/>
    <lineage>
        <taxon>Eukaryota</taxon>
        <taxon>Sar</taxon>
        <taxon>Stramenopiles</taxon>
        <taxon>Ochrophyta</taxon>
        <taxon>Bacillariophyta</taxon>
        <taxon>Coscinodiscophyceae</taxon>
        <taxon>Thalassiosirophycidae</taxon>
        <taxon>Thalassiosirales</taxon>
        <taxon>Thalassiosiraceae</taxon>
        <taxon>Thalassiosira</taxon>
    </lineage>
</organism>
<evidence type="ECO:0000313" key="2">
    <source>
        <dbReference type="EMBL" id="EJK51675.1"/>
    </source>
</evidence>
<comment type="caution">
    <text evidence="2">The sequence shown here is derived from an EMBL/GenBank/DDBJ whole genome shotgun (WGS) entry which is preliminary data.</text>
</comment>
<feature type="compositionally biased region" description="Basic and acidic residues" evidence="1">
    <location>
        <begin position="82"/>
        <end position="97"/>
    </location>
</feature>
<evidence type="ECO:0000313" key="3">
    <source>
        <dbReference type="Proteomes" id="UP000266841"/>
    </source>
</evidence>
<keyword evidence="3" id="KW-1185">Reference proteome</keyword>
<evidence type="ECO:0000256" key="1">
    <source>
        <dbReference type="SAM" id="MobiDB-lite"/>
    </source>
</evidence>
<dbReference type="EMBL" id="AGNL01041232">
    <property type="protein sequence ID" value="EJK51675.1"/>
    <property type="molecule type" value="Genomic_DNA"/>
</dbReference>
<dbReference type="AlphaFoldDB" id="K0REP4"/>
<feature type="non-terminal residue" evidence="2">
    <location>
        <position position="1"/>
    </location>
</feature>
<feature type="region of interest" description="Disordered" evidence="1">
    <location>
        <begin position="76"/>
        <end position="119"/>
    </location>
</feature>
<gene>
    <name evidence="2" type="ORF">THAOC_29132</name>
</gene>
<reference evidence="2 3" key="1">
    <citation type="journal article" date="2012" name="Genome Biol.">
        <title>Genome and low-iron response of an oceanic diatom adapted to chronic iron limitation.</title>
        <authorList>
            <person name="Lommer M."/>
            <person name="Specht M."/>
            <person name="Roy A.S."/>
            <person name="Kraemer L."/>
            <person name="Andreson R."/>
            <person name="Gutowska M.A."/>
            <person name="Wolf J."/>
            <person name="Bergner S.V."/>
            <person name="Schilhabel M.B."/>
            <person name="Klostermeier U.C."/>
            <person name="Beiko R.G."/>
            <person name="Rosenstiel P."/>
            <person name="Hippler M."/>
            <person name="Laroche J."/>
        </authorList>
    </citation>
    <scope>NUCLEOTIDE SEQUENCE [LARGE SCALE GENOMIC DNA]</scope>
    <source>
        <strain evidence="2 3">CCMP1005</strain>
    </source>
</reference>
<name>K0REP4_THAOC</name>
<dbReference type="Proteomes" id="UP000266841">
    <property type="component" value="Unassembled WGS sequence"/>
</dbReference>
<accession>K0REP4</accession>
<protein>
    <submittedName>
        <fullName evidence="2">Uncharacterized protein</fullName>
    </submittedName>
</protein>
<proteinExistence type="predicted"/>
<sequence length="119" mass="12476">VLGRVPSGDVWGPLGVGAGILVDLKGRCRAAAVDGDDRETVELRCARYRGPHAGGGGRTLSGAVVDQALRVAARRTLGGHARRGDDGASLRARREEAESGGTTEGRSRSGFRLEEDRIL</sequence>
<feature type="compositionally biased region" description="Basic and acidic residues" evidence="1">
    <location>
        <begin position="105"/>
        <end position="119"/>
    </location>
</feature>